<name>A0AC60VZG7_9ARCH</name>
<reference evidence="1 2" key="1">
    <citation type="journal article" date="2020" name="Appl. Environ. Microbiol.">
        <title>Genomic Characteristics of a Novel Species of Ammonia-Oxidizing Archaea from the Jiulong River Estuary.</title>
        <authorList>
            <person name="Zou D."/>
            <person name="Wan R."/>
            <person name="Han L."/>
            <person name="Xu M.N."/>
            <person name="Liu Y."/>
            <person name="Liu H."/>
            <person name="Kao S.J."/>
            <person name="Li M."/>
        </authorList>
    </citation>
    <scope>NUCLEOTIDE SEQUENCE [LARGE SCALE GENOMIC DNA]</scope>
    <source>
        <strain evidence="1">W1bin1</strain>
    </source>
</reference>
<proteinExistence type="predicted"/>
<accession>A0AC60VZG7</accession>
<sequence length="70" mass="8113">MDKYLMVIMIFLIVSLPISFFEPTTGDLRDPPLLILFYGSIAGIFIIIVYSSYKERQERRAANAKRRGKK</sequence>
<organism evidence="1 2">
    <name type="scientific">Candidatus Nitrosomaritimum aestuariumsis</name>
    <dbReference type="NCBI Taxonomy" id="3342354"/>
    <lineage>
        <taxon>Archaea</taxon>
        <taxon>Nitrososphaerota</taxon>
        <taxon>Nitrososphaeria</taxon>
        <taxon>Nitrosopumilales</taxon>
        <taxon>Nitrosopumilaceae</taxon>
        <taxon>Candidatus Nitrosomaritimum</taxon>
    </lineage>
</organism>
<comment type="caution">
    <text evidence="1">The sequence shown here is derived from an EMBL/GenBank/DDBJ whole genome shotgun (WGS) entry which is preliminary data.</text>
</comment>
<dbReference type="EMBL" id="JACEMZ010000044">
    <property type="protein sequence ID" value="MBA4452790.1"/>
    <property type="molecule type" value="Genomic_DNA"/>
</dbReference>
<dbReference type="Proteomes" id="UP000559653">
    <property type="component" value="Unassembled WGS sequence"/>
</dbReference>
<evidence type="ECO:0000313" key="2">
    <source>
        <dbReference type="Proteomes" id="UP000559653"/>
    </source>
</evidence>
<gene>
    <name evidence="1" type="ORF">H2B03_06455</name>
</gene>
<evidence type="ECO:0000313" key="1">
    <source>
        <dbReference type="EMBL" id="MBA4452790.1"/>
    </source>
</evidence>
<protein>
    <submittedName>
        <fullName evidence="1">Uncharacterized protein</fullName>
    </submittedName>
</protein>